<accession>A0ACC0AUT7</accession>
<dbReference type="EMBL" id="CM044705">
    <property type="protein sequence ID" value="KAI5664309.1"/>
    <property type="molecule type" value="Genomic_DNA"/>
</dbReference>
<reference evidence="2" key="1">
    <citation type="journal article" date="2023" name="Nat. Plants">
        <title>Single-cell RNA sequencing provides a high-resolution roadmap for understanding the multicellular compartmentation of specialized metabolism.</title>
        <authorList>
            <person name="Sun S."/>
            <person name="Shen X."/>
            <person name="Li Y."/>
            <person name="Li Y."/>
            <person name="Wang S."/>
            <person name="Li R."/>
            <person name="Zhang H."/>
            <person name="Shen G."/>
            <person name="Guo B."/>
            <person name="Wei J."/>
            <person name="Xu J."/>
            <person name="St-Pierre B."/>
            <person name="Chen S."/>
            <person name="Sun C."/>
        </authorList>
    </citation>
    <scope>NUCLEOTIDE SEQUENCE [LARGE SCALE GENOMIC DNA]</scope>
</reference>
<organism evidence="1 2">
    <name type="scientific">Catharanthus roseus</name>
    <name type="common">Madagascar periwinkle</name>
    <name type="synonym">Vinca rosea</name>
    <dbReference type="NCBI Taxonomy" id="4058"/>
    <lineage>
        <taxon>Eukaryota</taxon>
        <taxon>Viridiplantae</taxon>
        <taxon>Streptophyta</taxon>
        <taxon>Embryophyta</taxon>
        <taxon>Tracheophyta</taxon>
        <taxon>Spermatophyta</taxon>
        <taxon>Magnoliopsida</taxon>
        <taxon>eudicotyledons</taxon>
        <taxon>Gunneridae</taxon>
        <taxon>Pentapetalae</taxon>
        <taxon>asterids</taxon>
        <taxon>lamiids</taxon>
        <taxon>Gentianales</taxon>
        <taxon>Apocynaceae</taxon>
        <taxon>Rauvolfioideae</taxon>
        <taxon>Vinceae</taxon>
        <taxon>Catharanthinae</taxon>
        <taxon>Catharanthus</taxon>
    </lineage>
</organism>
<proteinExistence type="predicted"/>
<protein>
    <submittedName>
        <fullName evidence="1">Uncharacterized protein</fullName>
    </submittedName>
</protein>
<keyword evidence="2" id="KW-1185">Reference proteome</keyword>
<comment type="caution">
    <text evidence="1">The sequence shown here is derived from an EMBL/GenBank/DDBJ whole genome shotgun (WGS) entry which is preliminary data.</text>
</comment>
<dbReference type="Proteomes" id="UP001060085">
    <property type="component" value="Linkage Group LG05"/>
</dbReference>
<gene>
    <name evidence="1" type="ORF">M9H77_23632</name>
</gene>
<sequence>MIDTKRRMQIRLNQGHSGKVPLIEDRYLKSERGRDEIVIAAEGSKPQGRRTLRSGSQSTTIFSSLSGINIKFPNDKEKRELRLIPAYYEQDNQCKYRPHHYYQKAVLRSWFHSQRKVVLKRAKPVYLPSFTTGSVTADSLPPTRKSITQKRSNQESQSAWPIPLNHKIKQENEPRELPDEDGRSSEKEVRLVEGRGVETSSGKSVASLQIPSTLTVHSKNPSLYRAIVAPSWFYAIIPKAYIGKPVSKPRRAPSKLTNAQKVASVIFGVGSLRSAIPAIPE</sequence>
<evidence type="ECO:0000313" key="2">
    <source>
        <dbReference type="Proteomes" id="UP001060085"/>
    </source>
</evidence>
<evidence type="ECO:0000313" key="1">
    <source>
        <dbReference type="EMBL" id="KAI5664309.1"/>
    </source>
</evidence>
<name>A0ACC0AUT7_CATRO</name>